<gene>
    <name evidence="2" type="ORF">GCM10010918_36640</name>
</gene>
<name>A0A917HFX4_9BACL</name>
<protein>
    <submittedName>
        <fullName evidence="2">Uncharacterized protein</fullName>
    </submittedName>
</protein>
<proteinExistence type="predicted"/>
<keyword evidence="1" id="KW-1133">Transmembrane helix</keyword>
<organism evidence="2 3">
    <name type="scientific">Paenibacillus radicis</name>
    <name type="common">ex Gao et al. 2016</name>
    <dbReference type="NCBI Taxonomy" id="1737354"/>
    <lineage>
        <taxon>Bacteria</taxon>
        <taxon>Bacillati</taxon>
        <taxon>Bacillota</taxon>
        <taxon>Bacilli</taxon>
        <taxon>Bacillales</taxon>
        <taxon>Paenibacillaceae</taxon>
        <taxon>Paenibacillus</taxon>
    </lineage>
</organism>
<keyword evidence="1" id="KW-0812">Transmembrane</keyword>
<dbReference type="EMBL" id="BMHY01000007">
    <property type="protein sequence ID" value="GGG76778.1"/>
    <property type="molecule type" value="Genomic_DNA"/>
</dbReference>
<dbReference type="AlphaFoldDB" id="A0A917HFX4"/>
<keyword evidence="3" id="KW-1185">Reference proteome</keyword>
<keyword evidence="1" id="KW-0472">Membrane</keyword>
<sequence length="243" mass="27986">MPGTNFEDSLRREPYTEPRRVTVQQVEQIKERVAQGERKKNHFKWLIPVLLSLTVLIGVSWFNLPFMQSPKAAESKAITMPSEERTLRIINKFDPDKTRSIIHQELLDNRQILVLTKVIKSDEKTTVWEAGVLNEEEGSLKWLKKGEVTTPFISREQYEKLTEKGVTDTLTHAFVPLTNANGRTLVIGTSIDPHTNSIDITDSNNNVYKARKIQASLLWYTFLPEKQQSQYRYEPSEEVVTGK</sequence>
<reference evidence="2 3" key="1">
    <citation type="journal article" date="2014" name="Int. J. Syst. Evol. Microbiol.">
        <title>Complete genome sequence of Corynebacterium casei LMG S-19264T (=DSM 44701T), isolated from a smear-ripened cheese.</title>
        <authorList>
            <consortium name="US DOE Joint Genome Institute (JGI-PGF)"/>
            <person name="Walter F."/>
            <person name="Albersmeier A."/>
            <person name="Kalinowski J."/>
            <person name="Ruckert C."/>
        </authorList>
    </citation>
    <scope>NUCLEOTIDE SEQUENCE [LARGE SCALE GENOMIC DNA]</scope>
    <source>
        <strain evidence="2 3">CGMCC 1.15286</strain>
    </source>
</reference>
<comment type="caution">
    <text evidence="2">The sequence shown here is derived from an EMBL/GenBank/DDBJ whole genome shotgun (WGS) entry which is preliminary data.</text>
</comment>
<evidence type="ECO:0000313" key="3">
    <source>
        <dbReference type="Proteomes" id="UP000600247"/>
    </source>
</evidence>
<feature type="transmembrane region" description="Helical" evidence="1">
    <location>
        <begin position="45"/>
        <end position="64"/>
    </location>
</feature>
<dbReference type="Proteomes" id="UP000600247">
    <property type="component" value="Unassembled WGS sequence"/>
</dbReference>
<evidence type="ECO:0000256" key="1">
    <source>
        <dbReference type="SAM" id="Phobius"/>
    </source>
</evidence>
<evidence type="ECO:0000313" key="2">
    <source>
        <dbReference type="EMBL" id="GGG76778.1"/>
    </source>
</evidence>
<accession>A0A917HFX4</accession>